<feature type="region of interest" description="Disordered" evidence="1">
    <location>
        <begin position="1026"/>
        <end position="1050"/>
    </location>
</feature>
<organism evidence="2 3">
    <name type="scientific">Owenia fusiformis</name>
    <name type="common">Polychaete worm</name>
    <dbReference type="NCBI Taxonomy" id="6347"/>
    <lineage>
        <taxon>Eukaryota</taxon>
        <taxon>Metazoa</taxon>
        <taxon>Spiralia</taxon>
        <taxon>Lophotrochozoa</taxon>
        <taxon>Annelida</taxon>
        <taxon>Polychaeta</taxon>
        <taxon>Sedentaria</taxon>
        <taxon>Canalipalpata</taxon>
        <taxon>Sabellida</taxon>
        <taxon>Oweniida</taxon>
        <taxon>Oweniidae</taxon>
        <taxon>Owenia</taxon>
    </lineage>
</organism>
<reference evidence="2" key="1">
    <citation type="submission" date="2022-03" db="EMBL/GenBank/DDBJ databases">
        <authorList>
            <person name="Martin C."/>
        </authorList>
    </citation>
    <scope>NUCLEOTIDE SEQUENCE</scope>
</reference>
<comment type="caution">
    <text evidence="2">The sequence shown here is derived from an EMBL/GenBank/DDBJ whole genome shotgun (WGS) entry which is preliminary data.</text>
</comment>
<evidence type="ECO:0000313" key="3">
    <source>
        <dbReference type="Proteomes" id="UP000749559"/>
    </source>
</evidence>
<keyword evidence="3" id="KW-1185">Reference proteome</keyword>
<accession>A0A8S4Q167</accession>
<dbReference type="EMBL" id="CAIIXF020000010">
    <property type="protein sequence ID" value="CAH1797426.1"/>
    <property type="molecule type" value="Genomic_DNA"/>
</dbReference>
<gene>
    <name evidence="2" type="ORF">OFUS_LOCUS21711</name>
</gene>
<dbReference type="Proteomes" id="UP000749559">
    <property type="component" value="Unassembled WGS sequence"/>
</dbReference>
<feature type="region of interest" description="Disordered" evidence="1">
    <location>
        <begin position="1341"/>
        <end position="1362"/>
    </location>
</feature>
<proteinExistence type="predicted"/>
<feature type="region of interest" description="Disordered" evidence="1">
    <location>
        <begin position="1140"/>
        <end position="1159"/>
    </location>
</feature>
<protein>
    <submittedName>
        <fullName evidence="2">Uncharacterized protein</fullName>
    </submittedName>
</protein>
<sequence length="1815" mass="203252">MSLNRSQRTLNLQGDSSSEDVQIIDPSGHEKTSQPSKANSKSRCHESCKVTRDHQHFDTHQIEKIPESPATMEVPMIVITTRDKMSLVKLEQDLSSRVGIVYQEKDINNLKLTLIVRAQHFIKVVNLITSGSIVSRNNVHIEIKDYVIKPDHELATEVAAYKDFEANIKAFLAQLKTVLDQDHHSKESTSLKRLQDNCFFTPPAKRRAVVDTMTGKRKFESSDDYETDADDVIMIESLTKEDKIETVEIGSPCRPSNATQSQTPAAIDPVTSLGAIAMCNDQVGSDTMDESRLMQMSYIITSLQSPCPIDHDSLCEFSDFIKKSLEEILAGFNDMTTTECIHMEPPKRKWSVGILVAPWAFQACIKGLNVLQYKQMNIVARGMIKPKYVRKTKPQIERILNNIHNTGHYWINSHQDKLDLRCRSVNLPVLDLKFSLEDEPDFAMYEKIFISCGITVAAILKKNPGRLCVSVLPCNLNTGLEKLTKILVLEYHLKPNGKQTRLHLAMAGYCEQCMETVGALKGSIGLDDIAKNTTDSSDGGTDAIIPIVKQVSTNHIETIPPVSEPPQEHDSGTICTFMDQAPVDTHYQNSSSTNVDNMDSHSVRKQTSDLSMLELTHNDMSKVNALDLINVPQSHESTENTPILPNHVTSNEHARTSIPSHTISNIQTQANSLPLPTGIPGQTLVNQSSGKSVVGQNTNTDSTHSDLNTILARGKENSEVPLSTNTGIEDLRSSRRNSDIDDLSHSELLDADKAHAENIGRSAILPGTENQEDPIEVLVPHIIVSRQDTNGSLDEVLITESIIDHLKDNEIEVLHLNGDSDKHVVVDPSRISDAVNLLLKYDCTSPGFSCCFNVELATDPMVIMVSGSTQAKYHLIPIDEWDGQWKTPEIVIKSSGNPITKGVQVGDNTITKGAQVDANNVAMVAQVDCPTVSEGDQVDGNTLTTRAEVDEICNIHDIEMSGNNQSQRNKTIPYDFTDRIILSSQLSVDITQTNTNAMSSHFPATALPNDVSADTNALSMEQSVFNADQSTPTERIISDHPPLPHRSSLPETSDILLKNTQKHTVDGSEREMESTSVVPLMQISFKEALMSPQGYSYREYNATHRVPLSHTSSEIIEDVGDRSLIVPGNAKRIEKKGLEKDTATVKPNSHRNSNDEPEKIDPMELREDELITESMCKTSLKPSVSKQLNPIEIGKPYHIKTMPIEWRNVDCNDVVVRQIKINIRPKFKKGYWKKRGSKYGQGLDNSLQLHVDTLLKQLKKAVHVFPGVKSNTLYPHIVVPPMHVEKALETIEAYTVDGKRVVSANLGKLMLVRVGAVRKKIYELVTMKEWKKLQHKCNTGNANVDNTSKTSKELKRKKNLDGPASRLRSADAKVWILHMVAVRFCTRKKFRDHNGQNYDKVKISKIAELKKELENEGIKIFKTIGQKIKQYAIPPMQVKNALTIISNFKITELDLHPFSGEIVDTNYPLPNVPVDIQKQYCLLTQEGKQQQNLKGLNSSCSSKPKQVDQNVAAAHTIGVKCKIQLKKHCRQDDKQFIRNKLGELQASLKHEKIHIFKTWGKNRKRFALPPGQVPKALSIIRSFKTNELDFAPFIGYKCSENYPVKGISENNMNRYGMKTWNEEDDWPNLQTKKRPSRIDHGIELTRVRGPVLSTKKKKISKYNKHMEEEIEHCLLMGGVSTLGLYPSTQTLKYTYVIELLDQAAVERALGELHYFRCYARSTETWQAKQLGMDVNSSSEVCATTTQKPTETPQCSLDEHKLNDTPKDLNSNIEMQVVHNAMQVMEQPDPRKAITKLVQQIHERTHGQASSYQILS</sequence>
<feature type="compositionally biased region" description="Polar residues" evidence="1">
    <location>
        <begin position="1"/>
        <end position="20"/>
    </location>
</feature>
<evidence type="ECO:0000313" key="2">
    <source>
        <dbReference type="EMBL" id="CAH1797426.1"/>
    </source>
</evidence>
<name>A0A8S4Q167_OWEFU</name>
<feature type="region of interest" description="Disordered" evidence="1">
    <location>
        <begin position="1"/>
        <end position="47"/>
    </location>
</feature>
<evidence type="ECO:0000256" key="1">
    <source>
        <dbReference type="SAM" id="MobiDB-lite"/>
    </source>
</evidence>